<keyword evidence="11" id="KW-1015">Disulfide bond</keyword>
<evidence type="ECO:0000259" key="18">
    <source>
        <dbReference type="Pfam" id="PF02836"/>
    </source>
</evidence>
<dbReference type="GO" id="GO:0006516">
    <property type="term" value="P:glycoprotein catabolic process"/>
    <property type="evidence" value="ECO:0007669"/>
    <property type="project" value="TreeGrafter"/>
</dbReference>
<evidence type="ECO:0000256" key="9">
    <source>
        <dbReference type="ARBA" id="ARBA00022729"/>
    </source>
</evidence>
<comment type="similarity">
    <text evidence="5">Belongs to the glycosyl hydrolase 2 family.</text>
</comment>
<dbReference type="GO" id="GO:0005975">
    <property type="term" value="P:carbohydrate metabolic process"/>
    <property type="evidence" value="ECO:0007669"/>
    <property type="project" value="InterPro"/>
</dbReference>
<dbReference type="InterPro" id="IPR017853">
    <property type="entry name" value="GH"/>
</dbReference>
<comment type="subcellular location">
    <subcellularLocation>
        <location evidence="3">Lysosome</location>
    </subcellularLocation>
</comment>
<evidence type="ECO:0000256" key="4">
    <source>
        <dbReference type="ARBA" id="ARBA00004740"/>
    </source>
</evidence>
<dbReference type="Pfam" id="PF02836">
    <property type="entry name" value="Glyco_hydro_2_C"/>
    <property type="match status" value="1"/>
</dbReference>
<comment type="catalytic activity">
    <reaction evidence="1">
        <text>Hydrolysis of terminal, non-reducing beta-D-mannose residues in beta-D-mannosides.</text>
        <dbReference type="EC" id="3.2.1.25"/>
    </reaction>
</comment>
<feature type="domain" description="Beta-mannosidase-like galactose-binding" evidence="21">
    <location>
        <begin position="135"/>
        <end position="282"/>
    </location>
</feature>
<evidence type="ECO:0000256" key="17">
    <source>
        <dbReference type="SAM" id="MobiDB-lite"/>
    </source>
</evidence>
<dbReference type="FunFam" id="2.60.40.10:FF:000650">
    <property type="entry name" value="Mannosidase beta"/>
    <property type="match status" value="1"/>
</dbReference>
<dbReference type="Gene3D" id="3.30.420.10">
    <property type="entry name" value="Ribonuclease H-like superfamily/Ribonuclease H"/>
    <property type="match status" value="1"/>
</dbReference>
<keyword evidence="9" id="KW-0732">Signal</keyword>
<dbReference type="Gene3D" id="2.60.40.10">
    <property type="entry name" value="Immunoglobulins"/>
    <property type="match status" value="2"/>
</dbReference>
<dbReference type="Gene3D" id="1.10.10.10">
    <property type="entry name" value="Winged helix-like DNA-binding domain superfamily/Winged helix DNA-binding domain"/>
    <property type="match status" value="1"/>
</dbReference>
<evidence type="ECO:0000256" key="6">
    <source>
        <dbReference type="ARBA" id="ARBA00011245"/>
    </source>
</evidence>
<sequence>MGPQSRPVVTQPGIEPRSGKGYQKISAALKVPKNPVSIILKWKKFGTTKTLPRAGHPAKLSNRGRRALVREVTKNPMVTLTELQSFSVEMGYPSRRTTISAALHQSGLYAAGTGRLVRIKVLERICREENGETPQIQDLYFRFNDVAYRWIALDNWTYTTTFSASTELRAKQRVQLVFEGVDTVASISLNGVVVGKTDNMFRRYDFSVGQLLREGKNVVKVSLLSPVVYASERSQAHSSYRVPPDCPPPVQKGECHVNFIRKAQSSFSWDWGPSFPTLGLWKGVHLEAFDVLRLIHLSTVPVYDSSLSQWAVRVEVLVDAVEETKAQVNLSLMELSTQHTFTVMFLSGQSRNTFSLHVNTSNQVKLWWPSGHGEQPSYRLSVRGTMLEGTAILRTDTQVYFRTVELVQEPIAGSPGLSFYFRVNKKPIFLKGSNWIPAHALQDLVSPADVRNLLQSTVDANMNALRVWGGGVYEQDLFYTLCDEMGVMIWQDFMFACAMYPTEPDFIETVREEVVQQVRRLKSHPSVIVWSGNNENEAALATDWFGIPVAQQPRYHRDYVTLYVDNIRAIVQKEDGSRPFLVSSPTNGAESQREGWVAHDPYDLHYGDTHYYSYSRDCWDWTAMPRTRFASEYGFQSWPSFSTLQKVSVSEDWSYGSHFSSHRQHHQTGNQQMLQQAGLHYQLPASADPLKRYRDTLYITQVMQAQCVKAQTEFYRRSQSEVIEGKGHTMGALYWQLNDIWQGPSWSSIEFGGKWKMLHYFAQDFFSPVLPVGFEDQGSLVVYAVSDLSHDLHLRTVVSVYEWSSLDPVCTVASGQVLVEGGSAEVIHKQPITALLAGCGGGSCTRLTCLLTFHLEDVNGQQGPINHLFLSSPKKAQGMLRPNITAKVQQDEVGEYTVTLQSSAVAAFVWLDVGDVPGRFGTNGFLMVTRNRTVTFNPWGLTSTQQLAKALTVTNWFLQSDSCCLWRHTHPPGRAILRCEEASPEAGEGQCTRGNYHCARVPCCPLQSLSVCPLQSLSVCPLQSLSVCPLQSLSVCPLQSLSVCPLQSLSSFQSFAAENWKEWRPKEVLALGMTSEIYLLERILRKGLLAEVFLGAFDSDEGWSFDRGPVTDAGNKAVIAEILVEDSGGVFRGRQTEQSGEKGLGQGGDPEPDGRSDRALEFLCGDRRTFQKDNHLYSTPPIRPLWHLKNSQTMRNKILWSDETKIELFGLNAKRHIWTKPGTIPTVKHGGGSIMLWGCISVAGTGRLVRIEGKMNRAKYREFLDENLLQSTQDLRLGRRFTFQQDNVPKHTAKTMQEYLGVLSGR</sequence>
<keyword evidence="10" id="KW-0378">Hydrolase</keyword>
<dbReference type="SUPFAM" id="SSF49303">
    <property type="entry name" value="beta-Galactosidase/glucuronidase domain"/>
    <property type="match status" value="2"/>
</dbReference>
<dbReference type="PANTHER" id="PTHR43730:SF1">
    <property type="entry name" value="BETA-MANNOSIDASE"/>
    <property type="match status" value="1"/>
</dbReference>
<evidence type="ECO:0000256" key="15">
    <source>
        <dbReference type="ARBA" id="ARBA00032581"/>
    </source>
</evidence>
<feature type="domain" description="Beta-mannosidase Ig-fold" evidence="19">
    <location>
        <begin position="881"/>
        <end position="954"/>
    </location>
</feature>
<dbReference type="InterPro" id="IPR008979">
    <property type="entry name" value="Galactose-bd-like_sf"/>
</dbReference>
<dbReference type="InterPro" id="IPR041625">
    <property type="entry name" value="Beta-mannosidase_Ig"/>
</dbReference>
<proteinExistence type="inferred from homology"/>
<dbReference type="InterPro" id="IPR036156">
    <property type="entry name" value="Beta-gal/glucu_dom_sf"/>
</dbReference>
<comment type="subunit">
    <text evidence="6">Monomer.</text>
</comment>
<gene>
    <name evidence="22" type="ORF">J4Q44_G00219610</name>
</gene>
<dbReference type="InterPro" id="IPR041447">
    <property type="entry name" value="Mannosidase_ig"/>
</dbReference>
<feature type="domain" description="Mannosidase Ig/CBM-like" evidence="20">
    <location>
        <begin position="779"/>
        <end position="874"/>
    </location>
</feature>
<dbReference type="Gene3D" id="3.20.20.80">
    <property type="entry name" value="Glycosidases"/>
    <property type="match status" value="1"/>
</dbReference>
<evidence type="ECO:0000259" key="21">
    <source>
        <dbReference type="Pfam" id="PF22666"/>
    </source>
</evidence>
<feature type="region of interest" description="Disordered" evidence="17">
    <location>
        <begin position="1"/>
        <end position="20"/>
    </location>
</feature>
<dbReference type="SUPFAM" id="SSF51445">
    <property type="entry name" value="(Trans)glycosidases"/>
    <property type="match status" value="1"/>
</dbReference>
<accession>A0AAN8QQE8</accession>
<name>A0AAN8QQE8_9TELE</name>
<evidence type="ECO:0000256" key="14">
    <source>
        <dbReference type="ARBA" id="ARBA00023295"/>
    </source>
</evidence>
<dbReference type="InterPro" id="IPR036388">
    <property type="entry name" value="WH-like_DNA-bd_sf"/>
</dbReference>
<dbReference type="GO" id="GO:0005764">
    <property type="term" value="C:lysosome"/>
    <property type="evidence" value="ECO:0007669"/>
    <property type="project" value="UniProtKB-SubCell"/>
</dbReference>
<organism evidence="22 23">
    <name type="scientific">Coregonus suidteri</name>
    <dbReference type="NCBI Taxonomy" id="861788"/>
    <lineage>
        <taxon>Eukaryota</taxon>
        <taxon>Metazoa</taxon>
        <taxon>Chordata</taxon>
        <taxon>Craniata</taxon>
        <taxon>Vertebrata</taxon>
        <taxon>Euteleostomi</taxon>
        <taxon>Actinopterygii</taxon>
        <taxon>Neopterygii</taxon>
        <taxon>Teleostei</taxon>
        <taxon>Protacanthopterygii</taxon>
        <taxon>Salmoniformes</taxon>
        <taxon>Salmonidae</taxon>
        <taxon>Coregoninae</taxon>
        <taxon>Coregonus</taxon>
    </lineage>
</organism>
<evidence type="ECO:0000313" key="23">
    <source>
        <dbReference type="Proteomes" id="UP001356427"/>
    </source>
</evidence>
<comment type="pathway">
    <text evidence="4">Glycan metabolism; N-glycan degradation.</text>
</comment>
<dbReference type="FunFam" id="2.60.120.260:FF:000060">
    <property type="entry name" value="Probable beta-mannosidase"/>
    <property type="match status" value="1"/>
</dbReference>
<reference evidence="22 23" key="1">
    <citation type="submission" date="2021-04" db="EMBL/GenBank/DDBJ databases">
        <authorList>
            <person name="De Guttry C."/>
            <person name="Zahm M."/>
            <person name="Klopp C."/>
            <person name="Cabau C."/>
            <person name="Louis A."/>
            <person name="Berthelot C."/>
            <person name="Parey E."/>
            <person name="Roest Crollius H."/>
            <person name="Montfort J."/>
            <person name="Robinson-Rechavi M."/>
            <person name="Bucao C."/>
            <person name="Bouchez O."/>
            <person name="Gislard M."/>
            <person name="Lluch J."/>
            <person name="Milhes M."/>
            <person name="Lampietro C."/>
            <person name="Lopez Roques C."/>
            <person name="Donnadieu C."/>
            <person name="Braasch I."/>
            <person name="Desvignes T."/>
            <person name="Postlethwait J."/>
            <person name="Bobe J."/>
            <person name="Wedekind C."/>
            <person name="Guiguen Y."/>
        </authorList>
    </citation>
    <scope>NUCLEOTIDE SEQUENCE [LARGE SCALE GENOMIC DNA]</scope>
    <source>
        <strain evidence="22">Cs_M1</strain>
        <tissue evidence="22">Blood</tissue>
    </source>
</reference>
<evidence type="ECO:0000256" key="2">
    <source>
        <dbReference type="ARBA" id="ARBA00003150"/>
    </source>
</evidence>
<dbReference type="Proteomes" id="UP001356427">
    <property type="component" value="Unassembled WGS sequence"/>
</dbReference>
<evidence type="ECO:0000256" key="3">
    <source>
        <dbReference type="ARBA" id="ARBA00004371"/>
    </source>
</evidence>
<dbReference type="Pfam" id="PF17753">
    <property type="entry name" value="Ig_mannosidase"/>
    <property type="match status" value="1"/>
</dbReference>
<evidence type="ECO:0000313" key="22">
    <source>
        <dbReference type="EMBL" id="KAK6306813.1"/>
    </source>
</evidence>
<dbReference type="InterPro" id="IPR050887">
    <property type="entry name" value="Beta-mannosidase_GH2"/>
</dbReference>
<evidence type="ECO:0000256" key="1">
    <source>
        <dbReference type="ARBA" id="ARBA00000829"/>
    </source>
</evidence>
<evidence type="ECO:0000256" key="5">
    <source>
        <dbReference type="ARBA" id="ARBA00007401"/>
    </source>
</evidence>
<keyword evidence="12" id="KW-0325">Glycoprotein</keyword>
<evidence type="ECO:0000259" key="20">
    <source>
        <dbReference type="Pfam" id="PF17786"/>
    </source>
</evidence>
<dbReference type="InterPro" id="IPR036397">
    <property type="entry name" value="RNaseH_sf"/>
</dbReference>
<evidence type="ECO:0000256" key="12">
    <source>
        <dbReference type="ARBA" id="ARBA00023180"/>
    </source>
</evidence>
<keyword evidence="13" id="KW-0458">Lysosome</keyword>
<dbReference type="Pfam" id="PF17786">
    <property type="entry name" value="Mannosidase_ig"/>
    <property type="match status" value="1"/>
</dbReference>
<keyword evidence="14" id="KW-0326">Glycosidase</keyword>
<protein>
    <recommendedName>
        <fullName evidence="8">Beta-mannosidase</fullName>
        <ecNumber evidence="7">3.2.1.25</ecNumber>
    </recommendedName>
    <alternativeName>
        <fullName evidence="15">Lysosomal beta A mannosidase</fullName>
    </alternativeName>
    <alternativeName>
        <fullName evidence="16">Mannanase</fullName>
    </alternativeName>
</protein>
<dbReference type="GO" id="GO:0004567">
    <property type="term" value="F:beta-mannosidase activity"/>
    <property type="evidence" value="ECO:0007669"/>
    <property type="project" value="UniProtKB-EC"/>
</dbReference>
<dbReference type="EMBL" id="JAGTTL010000020">
    <property type="protein sequence ID" value="KAK6306813.1"/>
    <property type="molecule type" value="Genomic_DNA"/>
</dbReference>
<keyword evidence="23" id="KW-1185">Reference proteome</keyword>
<comment type="caution">
    <text evidence="22">The sequence shown here is derived from an EMBL/GenBank/DDBJ whole genome shotgun (WGS) entry which is preliminary data.</text>
</comment>
<evidence type="ECO:0000256" key="13">
    <source>
        <dbReference type="ARBA" id="ARBA00023228"/>
    </source>
</evidence>
<comment type="function">
    <text evidence="2">Exoglycosidase that cleaves the single beta-linked mannose residue from the non-reducing end of all N-linked glycoprotein oligosaccharides.</text>
</comment>
<evidence type="ECO:0000256" key="11">
    <source>
        <dbReference type="ARBA" id="ARBA00023157"/>
    </source>
</evidence>
<dbReference type="GO" id="GO:0003676">
    <property type="term" value="F:nucleic acid binding"/>
    <property type="evidence" value="ECO:0007669"/>
    <property type="project" value="InterPro"/>
</dbReference>
<dbReference type="InterPro" id="IPR013783">
    <property type="entry name" value="Ig-like_fold"/>
</dbReference>
<dbReference type="SUPFAM" id="SSF49785">
    <property type="entry name" value="Galactose-binding domain-like"/>
    <property type="match status" value="1"/>
</dbReference>
<evidence type="ECO:0000256" key="10">
    <source>
        <dbReference type="ARBA" id="ARBA00022801"/>
    </source>
</evidence>
<dbReference type="EC" id="3.2.1.25" evidence="7"/>
<evidence type="ECO:0000256" key="8">
    <source>
        <dbReference type="ARBA" id="ARBA00015707"/>
    </source>
</evidence>
<dbReference type="PANTHER" id="PTHR43730">
    <property type="entry name" value="BETA-MANNOSIDASE"/>
    <property type="match status" value="1"/>
</dbReference>
<feature type="region of interest" description="Disordered" evidence="17">
    <location>
        <begin position="1133"/>
        <end position="1156"/>
    </location>
</feature>
<evidence type="ECO:0000256" key="16">
    <source>
        <dbReference type="ARBA" id="ARBA00033445"/>
    </source>
</evidence>
<dbReference type="Pfam" id="PF22666">
    <property type="entry name" value="Glyco_hydro_2_N2"/>
    <property type="match status" value="1"/>
</dbReference>
<evidence type="ECO:0000256" key="7">
    <source>
        <dbReference type="ARBA" id="ARBA00012754"/>
    </source>
</evidence>
<dbReference type="InterPro" id="IPR006103">
    <property type="entry name" value="Glyco_hydro_2_cat"/>
</dbReference>
<dbReference type="Gene3D" id="2.60.120.260">
    <property type="entry name" value="Galactose-binding domain-like"/>
    <property type="match status" value="1"/>
</dbReference>
<dbReference type="InterPro" id="IPR054593">
    <property type="entry name" value="Beta-mannosidase-like_N2"/>
</dbReference>
<dbReference type="FunFam" id="3.20.20.80:FF:000035">
    <property type="entry name" value="Mannosidase beta"/>
    <property type="match status" value="1"/>
</dbReference>
<feature type="domain" description="Glycoside hydrolase family 2 catalytic" evidence="18">
    <location>
        <begin position="421"/>
        <end position="579"/>
    </location>
</feature>
<evidence type="ECO:0000259" key="19">
    <source>
        <dbReference type="Pfam" id="PF17753"/>
    </source>
</evidence>